<dbReference type="PROSITE" id="PS50041">
    <property type="entry name" value="C_TYPE_LECTIN_2"/>
    <property type="match status" value="1"/>
</dbReference>
<dbReference type="AlphaFoldDB" id="A0A7R8WEU4"/>
<dbReference type="SUPFAM" id="SSF56436">
    <property type="entry name" value="C-type lectin-like"/>
    <property type="match status" value="1"/>
</dbReference>
<gene>
    <name evidence="3" type="ORF">CTOB1V02_LOCUS5526</name>
</gene>
<dbReference type="InterPro" id="IPR001304">
    <property type="entry name" value="C-type_lectin-like"/>
</dbReference>
<evidence type="ECO:0000256" key="1">
    <source>
        <dbReference type="SAM" id="MobiDB-lite"/>
    </source>
</evidence>
<feature type="chain" id="PRO_5043803552" evidence="2">
    <location>
        <begin position="16"/>
        <end position="464"/>
    </location>
</feature>
<sequence length="464" mass="50825">MEVLLLFFLIPGLESTPQKFFQLFNHTCVTGSPIQRTMGSVGCAVQCIQATFGTQWAECTGYAWNEGSSECKICNDGPIVDFRPDLQESGVEDMFLRDSGPHMVTSSVWLGINDEDMDNVFTNSDGTPVDYTQWHNNLIALVSGGPFEPLGDVISPTKYQLEIKPFDQTKNWAVEGKFMDVYSLISSLPYLEGTVQINFKVKPTSRQGSGSPAPSPPTSESTQDSVSPIPTPPITESTQDSVSPITNQPISESTQPNSTPNEPVPPVIQNMKAIVVHAGSGLGDEKALKEMGQKAQVQSAQVSIGGEKVDVETTSYDKDKEQLTVSLKSDLKPDSEGSITFAFSYTAKDDKGLGIFHTKEACKESLNQQLSKDSLNQQLSKESLNQQWSKESLNQQLSKESLNQQNGLPTRLSHPYRQASLLHIFIQLEPATRFPVSMIQAVIIQAMIQAVIISQSKEMRGGLP</sequence>
<dbReference type="InterPro" id="IPR016186">
    <property type="entry name" value="C-type_lectin-like/link_sf"/>
</dbReference>
<feature type="region of interest" description="Disordered" evidence="1">
    <location>
        <begin position="202"/>
        <end position="266"/>
    </location>
</feature>
<accession>A0A7R8WEU4</accession>
<feature type="compositionally biased region" description="Polar residues" evidence="1">
    <location>
        <begin position="236"/>
        <end position="261"/>
    </location>
</feature>
<dbReference type="InterPro" id="IPR016187">
    <property type="entry name" value="CTDL_fold"/>
</dbReference>
<feature type="compositionally biased region" description="Low complexity" evidence="1">
    <location>
        <begin position="205"/>
        <end position="223"/>
    </location>
</feature>
<name>A0A7R8WEU4_9CRUS</name>
<evidence type="ECO:0000256" key="2">
    <source>
        <dbReference type="SAM" id="SignalP"/>
    </source>
</evidence>
<keyword evidence="2" id="KW-0732">Signal</keyword>
<dbReference type="EMBL" id="OB661200">
    <property type="protein sequence ID" value="CAD7227625.1"/>
    <property type="molecule type" value="Genomic_DNA"/>
</dbReference>
<reference evidence="3" key="1">
    <citation type="submission" date="2020-11" db="EMBL/GenBank/DDBJ databases">
        <authorList>
            <person name="Tran Van P."/>
        </authorList>
    </citation>
    <scope>NUCLEOTIDE SEQUENCE</scope>
</reference>
<proteinExistence type="predicted"/>
<dbReference type="Gene3D" id="3.10.100.10">
    <property type="entry name" value="Mannose-Binding Protein A, subunit A"/>
    <property type="match status" value="1"/>
</dbReference>
<protein>
    <submittedName>
        <fullName evidence="3">Uncharacterized protein</fullName>
    </submittedName>
</protein>
<evidence type="ECO:0000313" key="3">
    <source>
        <dbReference type="EMBL" id="CAD7227625.1"/>
    </source>
</evidence>
<dbReference type="OrthoDB" id="5838060at2759"/>
<feature type="signal peptide" evidence="2">
    <location>
        <begin position="1"/>
        <end position="15"/>
    </location>
</feature>
<organism evidence="3">
    <name type="scientific">Cyprideis torosa</name>
    <dbReference type="NCBI Taxonomy" id="163714"/>
    <lineage>
        <taxon>Eukaryota</taxon>
        <taxon>Metazoa</taxon>
        <taxon>Ecdysozoa</taxon>
        <taxon>Arthropoda</taxon>
        <taxon>Crustacea</taxon>
        <taxon>Oligostraca</taxon>
        <taxon>Ostracoda</taxon>
        <taxon>Podocopa</taxon>
        <taxon>Podocopida</taxon>
        <taxon>Cytherocopina</taxon>
        <taxon>Cytheroidea</taxon>
        <taxon>Cytherideidae</taxon>
        <taxon>Cyprideis</taxon>
    </lineage>
</organism>